<feature type="transmembrane region" description="Helical" evidence="6">
    <location>
        <begin position="125"/>
        <end position="143"/>
    </location>
</feature>
<feature type="transmembrane region" description="Helical" evidence="6">
    <location>
        <begin position="20"/>
        <end position="37"/>
    </location>
</feature>
<keyword evidence="2" id="KW-1003">Cell membrane</keyword>
<dbReference type="InterPro" id="IPR050833">
    <property type="entry name" value="Poly_Biosynth_Transport"/>
</dbReference>
<sequence>MSEGQPSQQPSRVPLPEGTVPVGIGLFVAGISSYAFFKVGQEALGKEHFKPIVALWFTTFALVPGFFMPVEQELGRALAHRRALGQGGLPVVRRMIPLAGVLAAILVVGALAASSWLTNDMFEGYGIVTVALIITFLAYGPMHMARGIASGSGRFVTYGIVMGVDGAARITGCVVLWQLGVTSVGPYALAVALSPLVAVFAATLRGGVRTEEGPPATFAEITPNLGWLLLGSIMGAALVNAGPLGVDMLASASDAARVTAFGNGVLLSRVPLFLFQAVQAALLPRLARLAARGDLAEFRSAFTMLMYVVAGVAVLGTLGSFAVGPPILDMVYDGGLDRRTLTLLALASGVYMMALAVAQAVIALHGHRFVAIGWLMAMLSFLVVTAVSSNDLFLRVELGLVAGSTMALVIFAYALRARMQDGATIDVESMIDGIMDHPLEG</sequence>
<dbReference type="EMBL" id="CAEZUL010000170">
    <property type="protein sequence ID" value="CAB4608561.1"/>
    <property type="molecule type" value="Genomic_DNA"/>
</dbReference>
<dbReference type="AlphaFoldDB" id="A0A6J6H4P4"/>
<keyword evidence="5 6" id="KW-0472">Membrane</keyword>
<evidence type="ECO:0000256" key="1">
    <source>
        <dbReference type="ARBA" id="ARBA00004651"/>
    </source>
</evidence>
<evidence type="ECO:0000256" key="2">
    <source>
        <dbReference type="ARBA" id="ARBA00022475"/>
    </source>
</evidence>
<evidence type="ECO:0000256" key="3">
    <source>
        <dbReference type="ARBA" id="ARBA00022692"/>
    </source>
</evidence>
<feature type="transmembrane region" description="Helical" evidence="6">
    <location>
        <begin position="369"/>
        <end position="387"/>
    </location>
</feature>
<keyword evidence="3 6" id="KW-0812">Transmembrane</keyword>
<reference evidence="7" key="1">
    <citation type="submission" date="2020-05" db="EMBL/GenBank/DDBJ databases">
        <authorList>
            <person name="Chiriac C."/>
            <person name="Salcher M."/>
            <person name="Ghai R."/>
            <person name="Kavagutti S V."/>
        </authorList>
    </citation>
    <scope>NUCLEOTIDE SEQUENCE</scope>
</reference>
<protein>
    <submittedName>
        <fullName evidence="7">Unannotated protein</fullName>
    </submittedName>
</protein>
<accession>A0A6J6H4P4</accession>
<name>A0A6J6H4P4_9ZZZZ</name>
<proteinExistence type="predicted"/>
<feature type="transmembrane region" description="Helical" evidence="6">
    <location>
        <begin position="49"/>
        <end position="70"/>
    </location>
</feature>
<feature type="transmembrane region" description="Helical" evidence="6">
    <location>
        <begin position="225"/>
        <end position="246"/>
    </location>
</feature>
<organism evidence="7">
    <name type="scientific">freshwater metagenome</name>
    <dbReference type="NCBI Taxonomy" id="449393"/>
    <lineage>
        <taxon>unclassified sequences</taxon>
        <taxon>metagenomes</taxon>
        <taxon>ecological metagenomes</taxon>
    </lineage>
</organism>
<evidence type="ECO:0000256" key="5">
    <source>
        <dbReference type="ARBA" id="ARBA00023136"/>
    </source>
</evidence>
<dbReference type="PANTHER" id="PTHR30250:SF11">
    <property type="entry name" value="O-ANTIGEN TRANSPORTER-RELATED"/>
    <property type="match status" value="1"/>
</dbReference>
<gene>
    <name evidence="7" type="ORF">UFOPK1808_01218</name>
</gene>
<dbReference type="GO" id="GO:0005886">
    <property type="term" value="C:plasma membrane"/>
    <property type="evidence" value="ECO:0007669"/>
    <property type="project" value="UniProtKB-SubCell"/>
</dbReference>
<evidence type="ECO:0000256" key="6">
    <source>
        <dbReference type="SAM" id="Phobius"/>
    </source>
</evidence>
<evidence type="ECO:0000313" key="7">
    <source>
        <dbReference type="EMBL" id="CAB4608561.1"/>
    </source>
</evidence>
<feature type="transmembrane region" description="Helical" evidence="6">
    <location>
        <begin position="155"/>
        <end position="178"/>
    </location>
</feature>
<dbReference type="PANTHER" id="PTHR30250">
    <property type="entry name" value="PST FAMILY PREDICTED COLANIC ACID TRANSPORTER"/>
    <property type="match status" value="1"/>
</dbReference>
<keyword evidence="4 6" id="KW-1133">Transmembrane helix</keyword>
<comment type="subcellular location">
    <subcellularLocation>
        <location evidence="1">Cell membrane</location>
        <topology evidence="1">Multi-pass membrane protein</topology>
    </subcellularLocation>
</comment>
<evidence type="ECO:0000256" key="4">
    <source>
        <dbReference type="ARBA" id="ARBA00022989"/>
    </source>
</evidence>
<feature type="transmembrane region" description="Helical" evidence="6">
    <location>
        <begin position="393"/>
        <end position="415"/>
    </location>
</feature>
<feature type="transmembrane region" description="Helical" evidence="6">
    <location>
        <begin position="343"/>
        <end position="362"/>
    </location>
</feature>
<feature type="transmembrane region" description="Helical" evidence="6">
    <location>
        <begin position="304"/>
        <end position="323"/>
    </location>
</feature>
<feature type="transmembrane region" description="Helical" evidence="6">
    <location>
        <begin position="91"/>
        <end position="113"/>
    </location>
</feature>
<feature type="transmembrane region" description="Helical" evidence="6">
    <location>
        <begin position="184"/>
        <end position="204"/>
    </location>
</feature>